<keyword evidence="1" id="KW-1133">Transmembrane helix</keyword>
<keyword evidence="3" id="KW-1185">Reference proteome</keyword>
<evidence type="ECO:0000313" key="3">
    <source>
        <dbReference type="Proteomes" id="UP000004508"/>
    </source>
</evidence>
<dbReference type="AlphaFoldDB" id="D6TCF0"/>
<reference evidence="2 3" key="1">
    <citation type="journal article" date="2011" name="Stand. Genomic Sci.">
        <title>Non-contiguous finished genome sequence and contextual data of the filamentous soil bacterium Ktedonobacter racemifer type strain (SOSP1-21).</title>
        <authorList>
            <person name="Chang Y.J."/>
            <person name="Land M."/>
            <person name="Hauser L."/>
            <person name="Chertkov O."/>
            <person name="Del Rio T.G."/>
            <person name="Nolan M."/>
            <person name="Copeland A."/>
            <person name="Tice H."/>
            <person name="Cheng J.F."/>
            <person name="Lucas S."/>
            <person name="Han C."/>
            <person name="Goodwin L."/>
            <person name="Pitluck S."/>
            <person name="Ivanova N."/>
            <person name="Ovchinikova G."/>
            <person name="Pati A."/>
            <person name="Chen A."/>
            <person name="Palaniappan K."/>
            <person name="Mavromatis K."/>
            <person name="Liolios K."/>
            <person name="Brettin T."/>
            <person name="Fiebig A."/>
            <person name="Rohde M."/>
            <person name="Abt B."/>
            <person name="Goker M."/>
            <person name="Detter J.C."/>
            <person name="Woyke T."/>
            <person name="Bristow J."/>
            <person name="Eisen J.A."/>
            <person name="Markowitz V."/>
            <person name="Hugenholtz P."/>
            <person name="Kyrpides N.C."/>
            <person name="Klenk H.P."/>
            <person name="Lapidus A."/>
        </authorList>
    </citation>
    <scope>NUCLEOTIDE SEQUENCE [LARGE SCALE GENOMIC DNA]</scope>
    <source>
        <strain evidence="3">DSM 44963</strain>
    </source>
</reference>
<organism evidence="2 3">
    <name type="scientific">Ktedonobacter racemifer DSM 44963</name>
    <dbReference type="NCBI Taxonomy" id="485913"/>
    <lineage>
        <taxon>Bacteria</taxon>
        <taxon>Bacillati</taxon>
        <taxon>Chloroflexota</taxon>
        <taxon>Ktedonobacteria</taxon>
        <taxon>Ktedonobacterales</taxon>
        <taxon>Ktedonobacteraceae</taxon>
        <taxon>Ktedonobacter</taxon>
    </lineage>
</organism>
<feature type="transmembrane region" description="Helical" evidence="1">
    <location>
        <begin position="123"/>
        <end position="148"/>
    </location>
</feature>
<dbReference type="Proteomes" id="UP000004508">
    <property type="component" value="Unassembled WGS sequence"/>
</dbReference>
<dbReference type="EMBL" id="ADVG01000001">
    <property type="protein sequence ID" value="EFH89967.1"/>
    <property type="molecule type" value="Genomic_DNA"/>
</dbReference>
<name>D6TCF0_KTERA</name>
<keyword evidence="1" id="KW-0812">Transmembrane</keyword>
<evidence type="ECO:0000313" key="2">
    <source>
        <dbReference type="EMBL" id="EFH89967.1"/>
    </source>
</evidence>
<feature type="transmembrane region" description="Helical" evidence="1">
    <location>
        <begin position="85"/>
        <end position="111"/>
    </location>
</feature>
<gene>
    <name evidence="2" type="ORF">Krac_11558</name>
</gene>
<feature type="transmembrane region" description="Helical" evidence="1">
    <location>
        <begin position="44"/>
        <end position="65"/>
    </location>
</feature>
<sequence>MQNIPPQPEYPPHAYPPSTLGSQYPSQVFPQQISRSGGRVALKYGLIAGAIQSAITIVVFIISFIPANSDALYKMFPQTLLGDYLSLLTVILSLFVALLNMVVYFFAGLLATRSTGKMGTAMLACLWALLCFLFVDICTFVIGIFITLPLMQGQSGDIIILLTSNTLSFMLDLILALVLGFGAGGLGALIGRQKTATGPLS</sequence>
<feature type="transmembrane region" description="Helical" evidence="1">
    <location>
        <begin position="168"/>
        <end position="191"/>
    </location>
</feature>
<proteinExistence type="predicted"/>
<dbReference type="InParanoid" id="D6TCF0"/>
<accession>D6TCF0</accession>
<evidence type="ECO:0000256" key="1">
    <source>
        <dbReference type="SAM" id="Phobius"/>
    </source>
</evidence>
<protein>
    <submittedName>
        <fullName evidence="2">Uncharacterized protein</fullName>
    </submittedName>
</protein>
<comment type="caution">
    <text evidence="2">The sequence shown here is derived from an EMBL/GenBank/DDBJ whole genome shotgun (WGS) entry which is preliminary data.</text>
</comment>
<dbReference type="RefSeq" id="WP_007906959.1">
    <property type="nucleotide sequence ID" value="NZ_ADVG01000001.1"/>
</dbReference>
<keyword evidence="1" id="KW-0472">Membrane</keyword>